<proteinExistence type="predicted"/>
<dbReference type="InterPro" id="IPR051964">
    <property type="entry name" value="Chaperone_stress_response"/>
</dbReference>
<dbReference type="STRING" id="240176.A8N4I5"/>
<dbReference type="KEGG" id="cci:CC1G_05963"/>
<evidence type="ECO:0000313" key="3">
    <source>
        <dbReference type="EMBL" id="EAU91976.2"/>
    </source>
</evidence>
<protein>
    <recommendedName>
        <fullName evidence="2">J domain-containing protein</fullName>
    </recommendedName>
</protein>
<dbReference type="HOGENOM" id="CLU_681544_0_0_1"/>
<dbReference type="OrthoDB" id="10250354at2759"/>
<dbReference type="Gene3D" id="1.10.287.110">
    <property type="entry name" value="DnaJ domain"/>
    <property type="match status" value="1"/>
</dbReference>
<dbReference type="PANTHER" id="PTHR44029:SF1">
    <property type="entry name" value="DNAJ HOMOLOG SUBFAMILY C MEMBER 21"/>
    <property type="match status" value="1"/>
</dbReference>
<dbReference type="CDD" id="cd06257">
    <property type="entry name" value="DnaJ"/>
    <property type="match status" value="1"/>
</dbReference>
<dbReference type="PRINTS" id="PR00625">
    <property type="entry name" value="JDOMAIN"/>
</dbReference>
<sequence>MAGPEEAFAGPVLSLLWEAALTETAICAAWLWGFQFSRNSEQDSTQAAFKGMNLYQVLGVDNDVSAEDLKKAYRKKALEHHPDKNPDNPEAAHQRFAKVQEAFETLNDDQRRAGYDYDLALGAFKREEPTEEGPPEPTFVALWDPFLWLGVIIVFVSLSLRLVFKGATLAWRGASLLWKQLTLANAFSKPRSATSQSERFSPSRVQDPSSKLTHPFLRFDPVNYQTQKSRGWGTIDPDDITDYLIAFGQLPDNTTGKEILLRMGNLFQCIAMDEARLGGRKLPKLGDVSQPWCPGDLSFPHEPTKDYASDFYEQWRMFETRKDFSWIPVGGGFGLREKEMVGETKRVQAEVKTRYVEMVRKLATDFQQIDPRFIRYQTYLEQHGYTTKNADHQTSKSRKKGKKQ</sequence>
<feature type="transmembrane region" description="Helical" evidence="1">
    <location>
        <begin position="146"/>
        <end position="164"/>
    </location>
</feature>
<dbReference type="InterPro" id="IPR001623">
    <property type="entry name" value="DnaJ_domain"/>
</dbReference>
<dbReference type="RefSeq" id="XP_001829754.2">
    <property type="nucleotide sequence ID" value="XM_001829702.2"/>
</dbReference>
<dbReference type="OMA" id="FERVIMD"/>
<dbReference type="PROSITE" id="PS00636">
    <property type="entry name" value="DNAJ_1"/>
    <property type="match status" value="1"/>
</dbReference>
<feature type="transmembrane region" description="Helical" evidence="1">
    <location>
        <begin position="12"/>
        <end position="32"/>
    </location>
</feature>
<evidence type="ECO:0000259" key="2">
    <source>
        <dbReference type="PROSITE" id="PS50076"/>
    </source>
</evidence>
<evidence type="ECO:0000313" key="4">
    <source>
        <dbReference type="Proteomes" id="UP000001861"/>
    </source>
</evidence>
<reference evidence="3 4" key="1">
    <citation type="journal article" date="2010" name="Proc. Natl. Acad. Sci. U.S.A.">
        <title>Insights into evolution of multicellular fungi from the assembled chromosomes of the mushroom Coprinopsis cinerea (Coprinus cinereus).</title>
        <authorList>
            <person name="Stajich J.E."/>
            <person name="Wilke S.K."/>
            <person name="Ahren D."/>
            <person name="Au C.H."/>
            <person name="Birren B.W."/>
            <person name="Borodovsky M."/>
            <person name="Burns C."/>
            <person name="Canback B."/>
            <person name="Casselton L.A."/>
            <person name="Cheng C.K."/>
            <person name="Deng J."/>
            <person name="Dietrich F.S."/>
            <person name="Fargo D.C."/>
            <person name="Farman M.L."/>
            <person name="Gathman A.C."/>
            <person name="Goldberg J."/>
            <person name="Guigo R."/>
            <person name="Hoegger P.J."/>
            <person name="Hooker J.B."/>
            <person name="Huggins A."/>
            <person name="James T.Y."/>
            <person name="Kamada T."/>
            <person name="Kilaru S."/>
            <person name="Kodira C."/>
            <person name="Kues U."/>
            <person name="Kupfer D."/>
            <person name="Kwan H.S."/>
            <person name="Lomsadze A."/>
            <person name="Li W."/>
            <person name="Lilly W.W."/>
            <person name="Ma L.J."/>
            <person name="Mackey A.J."/>
            <person name="Manning G."/>
            <person name="Martin F."/>
            <person name="Muraguchi H."/>
            <person name="Natvig D.O."/>
            <person name="Palmerini H."/>
            <person name="Ramesh M.A."/>
            <person name="Rehmeyer C.J."/>
            <person name="Roe B.A."/>
            <person name="Shenoy N."/>
            <person name="Stanke M."/>
            <person name="Ter-Hovhannisyan V."/>
            <person name="Tunlid A."/>
            <person name="Velagapudi R."/>
            <person name="Vision T.J."/>
            <person name="Zeng Q."/>
            <person name="Zolan M.E."/>
            <person name="Pukkila P.J."/>
        </authorList>
    </citation>
    <scope>NUCLEOTIDE SEQUENCE [LARGE SCALE GENOMIC DNA]</scope>
    <source>
        <strain evidence="4">Okayama-7 / 130 / ATCC MYA-4618 / FGSC 9003</strain>
    </source>
</reference>
<keyword evidence="1" id="KW-0812">Transmembrane</keyword>
<dbReference type="Proteomes" id="UP000001861">
    <property type="component" value="Unassembled WGS sequence"/>
</dbReference>
<comment type="caution">
    <text evidence="3">The sequence shown here is derived from an EMBL/GenBank/DDBJ whole genome shotgun (WGS) entry which is preliminary data.</text>
</comment>
<dbReference type="VEuPathDB" id="FungiDB:CC1G_05963"/>
<dbReference type="Pfam" id="PF00226">
    <property type="entry name" value="DnaJ"/>
    <property type="match status" value="1"/>
</dbReference>
<dbReference type="GeneID" id="6006188"/>
<gene>
    <name evidence="3" type="ORF">CC1G_05963</name>
</gene>
<dbReference type="PANTHER" id="PTHR44029">
    <property type="entry name" value="DNAJ HOMOLOG SUBFAMILY C MEMBER 21"/>
    <property type="match status" value="1"/>
</dbReference>
<keyword evidence="4" id="KW-1185">Reference proteome</keyword>
<dbReference type="InParanoid" id="A8N4I5"/>
<dbReference type="InterPro" id="IPR018253">
    <property type="entry name" value="DnaJ_domain_CS"/>
</dbReference>
<evidence type="ECO:0000256" key="1">
    <source>
        <dbReference type="SAM" id="Phobius"/>
    </source>
</evidence>
<dbReference type="SUPFAM" id="SSF46565">
    <property type="entry name" value="Chaperone J-domain"/>
    <property type="match status" value="1"/>
</dbReference>
<dbReference type="EMBL" id="AACS02000003">
    <property type="protein sequence ID" value="EAU91976.2"/>
    <property type="molecule type" value="Genomic_DNA"/>
</dbReference>
<dbReference type="PROSITE" id="PS50076">
    <property type="entry name" value="DNAJ_2"/>
    <property type="match status" value="1"/>
</dbReference>
<dbReference type="eggNOG" id="KOG0716">
    <property type="taxonomic scope" value="Eukaryota"/>
</dbReference>
<organism evidence="3 4">
    <name type="scientific">Coprinopsis cinerea (strain Okayama-7 / 130 / ATCC MYA-4618 / FGSC 9003)</name>
    <name type="common">Inky cap fungus</name>
    <name type="synonym">Hormographiella aspergillata</name>
    <dbReference type="NCBI Taxonomy" id="240176"/>
    <lineage>
        <taxon>Eukaryota</taxon>
        <taxon>Fungi</taxon>
        <taxon>Dikarya</taxon>
        <taxon>Basidiomycota</taxon>
        <taxon>Agaricomycotina</taxon>
        <taxon>Agaricomycetes</taxon>
        <taxon>Agaricomycetidae</taxon>
        <taxon>Agaricales</taxon>
        <taxon>Agaricineae</taxon>
        <taxon>Psathyrellaceae</taxon>
        <taxon>Coprinopsis</taxon>
    </lineage>
</organism>
<keyword evidence="1" id="KW-0472">Membrane</keyword>
<dbReference type="InterPro" id="IPR036869">
    <property type="entry name" value="J_dom_sf"/>
</dbReference>
<feature type="domain" description="J" evidence="2">
    <location>
        <begin position="53"/>
        <end position="119"/>
    </location>
</feature>
<dbReference type="GO" id="GO:0005737">
    <property type="term" value="C:cytoplasm"/>
    <property type="evidence" value="ECO:0007669"/>
    <property type="project" value="TreeGrafter"/>
</dbReference>
<keyword evidence="1" id="KW-1133">Transmembrane helix</keyword>
<dbReference type="AlphaFoldDB" id="A8N4I5"/>
<dbReference type="SMART" id="SM00271">
    <property type="entry name" value="DnaJ"/>
    <property type="match status" value="1"/>
</dbReference>
<name>A8N4I5_COPC7</name>
<accession>A8N4I5</accession>